<evidence type="ECO:0000259" key="1">
    <source>
        <dbReference type="Pfam" id="PF08937"/>
    </source>
</evidence>
<dbReference type="OrthoDB" id="2218415at2"/>
<dbReference type="PATRIC" id="fig|159743.3.peg.1685"/>
<accession>A0A0D7X497</accession>
<dbReference type="InterPro" id="IPR015032">
    <property type="entry name" value="ThsB__TIR-like_domain"/>
</dbReference>
<dbReference type="Pfam" id="PF08937">
    <property type="entry name" value="ThsB_TIR"/>
    <property type="match status" value="1"/>
</dbReference>
<evidence type="ECO:0000313" key="2">
    <source>
        <dbReference type="EMBL" id="KJD46226.1"/>
    </source>
</evidence>
<sequence>MGLPRTFVGFSSTDIHYYHLMQAWKNNENIDFNFTDCQLTSEVSSSVESYIKKRCRERINMSGYYVMLIGEDTRRKHKYVKWEAEVAIEKKCTIIGVNLNKSKEFDSVRTPDVIRNIGALFVPYNPALIKSALENYEMKDSGNYIFL</sequence>
<dbReference type="EMBL" id="JTHP01000010">
    <property type="protein sequence ID" value="KJD46226.1"/>
    <property type="molecule type" value="Genomic_DNA"/>
</dbReference>
<name>A0A0D7X497_9BACL</name>
<dbReference type="Gene3D" id="3.40.50.11200">
    <property type="match status" value="1"/>
</dbReference>
<evidence type="ECO:0000313" key="3">
    <source>
        <dbReference type="Proteomes" id="UP000032534"/>
    </source>
</evidence>
<dbReference type="AlphaFoldDB" id="A0A0D7X497"/>
<feature type="domain" description="Thoeris protein ThsB TIR-like" evidence="1">
    <location>
        <begin position="7"/>
        <end position="103"/>
    </location>
</feature>
<organism evidence="2 3">
    <name type="scientific">Paenibacillus terrae</name>
    <dbReference type="NCBI Taxonomy" id="159743"/>
    <lineage>
        <taxon>Bacteria</taxon>
        <taxon>Bacillati</taxon>
        <taxon>Bacillota</taxon>
        <taxon>Bacilli</taxon>
        <taxon>Bacillales</taxon>
        <taxon>Paenibacillaceae</taxon>
        <taxon>Paenibacillus</taxon>
    </lineage>
</organism>
<gene>
    <name evidence="2" type="ORF">QD47_07675</name>
</gene>
<comment type="caution">
    <text evidence="2">The sequence shown here is derived from an EMBL/GenBank/DDBJ whole genome shotgun (WGS) entry which is preliminary data.</text>
</comment>
<reference evidence="2 3" key="1">
    <citation type="submission" date="2014-11" db="EMBL/GenBank/DDBJ databases">
        <title>Draft Genome Sequences of Paenibacillus polymyxa NRRL B-30509 and Paenibacillus terrae NRRL B-30644, Strains from a Poultry Environment that Produce Tridecaptin A and Paenicidins.</title>
        <authorList>
            <person name="van Belkum M.J."/>
            <person name="Lohans C.T."/>
            <person name="Vederas J.C."/>
        </authorList>
    </citation>
    <scope>NUCLEOTIDE SEQUENCE [LARGE SCALE GENOMIC DNA]</scope>
    <source>
        <strain evidence="2 3">NRRL B-30644</strain>
    </source>
</reference>
<dbReference type="Proteomes" id="UP000032534">
    <property type="component" value="Unassembled WGS sequence"/>
</dbReference>
<dbReference type="RefSeq" id="WP_044645577.1">
    <property type="nucleotide sequence ID" value="NZ_JTHP01000010.1"/>
</dbReference>
<protein>
    <recommendedName>
        <fullName evidence="1">Thoeris protein ThsB TIR-like domain-containing protein</fullName>
    </recommendedName>
</protein>
<keyword evidence="3" id="KW-1185">Reference proteome</keyword>
<proteinExistence type="predicted"/>